<proteinExistence type="predicted"/>
<feature type="chain" id="PRO_5023016413" evidence="1">
    <location>
        <begin position="25"/>
        <end position="156"/>
    </location>
</feature>
<accession>A0A5C6CB78</accession>
<sequence precursor="true">MLSLIRPYVAAVLCSVVALGHAPAWLHVSTCHGDVSCHGDLTCVGGAAEEDKLQCVSLPPSSEPGSTRVSCSHGCHHHDDEPVAETDSSAPQPLEHHDHDRCPICQSLSTPCGFTWELEAAVLSDVYIEPAENHCSFIPASAFLVVAAPRGPPIFA</sequence>
<organism evidence="2 3">
    <name type="scientific">Novipirellula galeiformis</name>
    <dbReference type="NCBI Taxonomy" id="2528004"/>
    <lineage>
        <taxon>Bacteria</taxon>
        <taxon>Pseudomonadati</taxon>
        <taxon>Planctomycetota</taxon>
        <taxon>Planctomycetia</taxon>
        <taxon>Pirellulales</taxon>
        <taxon>Pirellulaceae</taxon>
        <taxon>Novipirellula</taxon>
    </lineage>
</organism>
<gene>
    <name evidence="2" type="ORF">Pla52o_45430</name>
</gene>
<evidence type="ECO:0000256" key="1">
    <source>
        <dbReference type="SAM" id="SignalP"/>
    </source>
</evidence>
<keyword evidence="3" id="KW-1185">Reference proteome</keyword>
<dbReference type="Proteomes" id="UP000316304">
    <property type="component" value="Unassembled WGS sequence"/>
</dbReference>
<evidence type="ECO:0000313" key="3">
    <source>
        <dbReference type="Proteomes" id="UP000316304"/>
    </source>
</evidence>
<protein>
    <submittedName>
        <fullName evidence="2">Uncharacterized protein</fullName>
    </submittedName>
</protein>
<dbReference type="AlphaFoldDB" id="A0A5C6CB78"/>
<dbReference type="EMBL" id="SJPT01000008">
    <property type="protein sequence ID" value="TWU20664.1"/>
    <property type="molecule type" value="Genomic_DNA"/>
</dbReference>
<comment type="caution">
    <text evidence="2">The sequence shown here is derived from an EMBL/GenBank/DDBJ whole genome shotgun (WGS) entry which is preliminary data.</text>
</comment>
<name>A0A5C6CB78_9BACT</name>
<keyword evidence="1" id="KW-0732">Signal</keyword>
<evidence type="ECO:0000313" key="2">
    <source>
        <dbReference type="EMBL" id="TWU20664.1"/>
    </source>
</evidence>
<feature type="signal peptide" evidence="1">
    <location>
        <begin position="1"/>
        <end position="24"/>
    </location>
</feature>
<reference evidence="2 3" key="1">
    <citation type="submission" date="2019-02" db="EMBL/GenBank/DDBJ databases">
        <title>Deep-cultivation of Planctomycetes and their phenomic and genomic characterization uncovers novel biology.</title>
        <authorList>
            <person name="Wiegand S."/>
            <person name="Jogler M."/>
            <person name="Boedeker C."/>
            <person name="Pinto D."/>
            <person name="Vollmers J."/>
            <person name="Rivas-Marin E."/>
            <person name="Kohn T."/>
            <person name="Peeters S.H."/>
            <person name="Heuer A."/>
            <person name="Rast P."/>
            <person name="Oberbeckmann S."/>
            <person name="Bunk B."/>
            <person name="Jeske O."/>
            <person name="Meyerdierks A."/>
            <person name="Storesund J.E."/>
            <person name="Kallscheuer N."/>
            <person name="Luecker S."/>
            <person name="Lage O.M."/>
            <person name="Pohl T."/>
            <person name="Merkel B.J."/>
            <person name="Hornburger P."/>
            <person name="Mueller R.-W."/>
            <person name="Bruemmer F."/>
            <person name="Labrenz M."/>
            <person name="Spormann A.M."/>
            <person name="Op Den Camp H."/>
            <person name="Overmann J."/>
            <person name="Amann R."/>
            <person name="Jetten M.S.M."/>
            <person name="Mascher T."/>
            <person name="Medema M.H."/>
            <person name="Devos D.P."/>
            <person name="Kaster A.-K."/>
            <person name="Ovreas L."/>
            <person name="Rohde M."/>
            <person name="Galperin M.Y."/>
            <person name="Jogler C."/>
        </authorList>
    </citation>
    <scope>NUCLEOTIDE SEQUENCE [LARGE SCALE GENOMIC DNA]</scope>
    <source>
        <strain evidence="2 3">Pla52o</strain>
    </source>
</reference>